<dbReference type="STRING" id="1618364.UX86_C0026G0011"/>
<dbReference type="EMBL" id="LCNU01000026">
    <property type="protein sequence ID" value="KKU63356.1"/>
    <property type="molecule type" value="Genomic_DNA"/>
</dbReference>
<evidence type="ECO:0000313" key="1">
    <source>
        <dbReference type="EMBL" id="KKU63356.1"/>
    </source>
</evidence>
<name>A0A0G1S1W0_9BACT</name>
<organism evidence="1 2">
    <name type="scientific">Candidatus Amesbacteria bacterium GW2011_GWC1_47_15</name>
    <dbReference type="NCBI Taxonomy" id="1618364"/>
    <lineage>
        <taxon>Bacteria</taxon>
        <taxon>Candidatus Amesiibacteriota</taxon>
    </lineage>
</organism>
<dbReference type="AlphaFoldDB" id="A0A0G1S1W0"/>
<gene>
    <name evidence="1" type="ORF">UX86_C0026G0011</name>
</gene>
<evidence type="ECO:0000313" key="2">
    <source>
        <dbReference type="Proteomes" id="UP000034502"/>
    </source>
</evidence>
<reference evidence="1 2" key="1">
    <citation type="journal article" date="2015" name="Nature">
        <title>rRNA introns, odd ribosomes, and small enigmatic genomes across a large radiation of phyla.</title>
        <authorList>
            <person name="Brown C.T."/>
            <person name="Hug L.A."/>
            <person name="Thomas B.C."/>
            <person name="Sharon I."/>
            <person name="Castelle C.J."/>
            <person name="Singh A."/>
            <person name="Wilkins M.J."/>
            <person name="Williams K.H."/>
            <person name="Banfield J.F."/>
        </authorList>
    </citation>
    <scope>NUCLEOTIDE SEQUENCE [LARGE SCALE GENOMIC DNA]</scope>
</reference>
<proteinExistence type="predicted"/>
<sequence>MSDPENGLTYNEQYRRAKESADCGNLNDIKPDSYDLLEPERIIALQIAALETRFREAHNAKVSVRISDEARIVWGWRIQCLLQQAVVISMQLSPAPPAADPVYAQCYVLTEQDRNTLLAALEFGLVEALNPFHTPGITAIPGDLLSGIKATSAERRNRLVNKNPIQKGLFNNHRKDMPPVK</sequence>
<dbReference type="Proteomes" id="UP000034502">
    <property type="component" value="Unassembled WGS sequence"/>
</dbReference>
<accession>A0A0G1S1W0</accession>
<comment type="caution">
    <text evidence="1">The sequence shown here is derived from an EMBL/GenBank/DDBJ whole genome shotgun (WGS) entry which is preliminary data.</text>
</comment>
<protein>
    <submittedName>
        <fullName evidence="1">Uncharacterized protein</fullName>
    </submittedName>
</protein>